<evidence type="ECO:0000259" key="1">
    <source>
        <dbReference type="Pfam" id="PF03184"/>
    </source>
</evidence>
<dbReference type="EMBL" id="BPLR01006165">
    <property type="protein sequence ID" value="GIY07860.1"/>
    <property type="molecule type" value="Genomic_DNA"/>
</dbReference>
<feature type="domain" description="DDE-1" evidence="1">
    <location>
        <begin position="3"/>
        <end position="115"/>
    </location>
</feature>
<sequence>MMCKSNTWMATDLFKHLFFDRFVTEIKVNFKKCGKPEDSRELLSLDNCSIHISTSDLVCGNIIDTFHQMSLPSVTIHRLAIQIQPMDQSVIQNIKCFYRRFCVQGPLNSNCDVKDFKDSFMSEIDGQNMVLDLVENVPNNPFTCEGVVWHDAALRKLQIGLKSTEIC</sequence>
<reference evidence="2 3" key="1">
    <citation type="submission" date="2021-06" db="EMBL/GenBank/DDBJ databases">
        <title>Caerostris extrusa draft genome.</title>
        <authorList>
            <person name="Kono N."/>
            <person name="Arakawa K."/>
        </authorList>
    </citation>
    <scope>NUCLEOTIDE SEQUENCE [LARGE SCALE GENOMIC DNA]</scope>
</reference>
<dbReference type="GO" id="GO:0003676">
    <property type="term" value="F:nucleic acid binding"/>
    <property type="evidence" value="ECO:0007669"/>
    <property type="project" value="InterPro"/>
</dbReference>
<gene>
    <name evidence="2" type="ORF">CEXT_21311</name>
</gene>
<dbReference type="InterPro" id="IPR004875">
    <property type="entry name" value="DDE_SF_endonuclease_dom"/>
</dbReference>
<keyword evidence="3" id="KW-1185">Reference proteome</keyword>
<dbReference type="AlphaFoldDB" id="A0AAV4QEK1"/>
<evidence type="ECO:0000313" key="2">
    <source>
        <dbReference type="EMBL" id="GIY07860.1"/>
    </source>
</evidence>
<protein>
    <recommendedName>
        <fullName evidence="1">DDE-1 domain-containing protein</fullName>
    </recommendedName>
</protein>
<dbReference type="Pfam" id="PF03184">
    <property type="entry name" value="DDE_1"/>
    <property type="match status" value="1"/>
</dbReference>
<name>A0AAV4QEK1_CAEEX</name>
<proteinExistence type="predicted"/>
<comment type="caution">
    <text evidence="2">The sequence shown here is derived from an EMBL/GenBank/DDBJ whole genome shotgun (WGS) entry which is preliminary data.</text>
</comment>
<accession>A0AAV4QEK1</accession>
<organism evidence="2 3">
    <name type="scientific">Caerostris extrusa</name>
    <name type="common">Bark spider</name>
    <name type="synonym">Caerostris bankana</name>
    <dbReference type="NCBI Taxonomy" id="172846"/>
    <lineage>
        <taxon>Eukaryota</taxon>
        <taxon>Metazoa</taxon>
        <taxon>Ecdysozoa</taxon>
        <taxon>Arthropoda</taxon>
        <taxon>Chelicerata</taxon>
        <taxon>Arachnida</taxon>
        <taxon>Araneae</taxon>
        <taxon>Araneomorphae</taxon>
        <taxon>Entelegynae</taxon>
        <taxon>Araneoidea</taxon>
        <taxon>Araneidae</taxon>
        <taxon>Caerostris</taxon>
    </lineage>
</organism>
<evidence type="ECO:0000313" key="3">
    <source>
        <dbReference type="Proteomes" id="UP001054945"/>
    </source>
</evidence>
<dbReference type="Proteomes" id="UP001054945">
    <property type="component" value="Unassembled WGS sequence"/>
</dbReference>